<dbReference type="AlphaFoldDB" id="A0A2A5WQW8"/>
<reference evidence="1 2" key="1">
    <citation type="submission" date="2017-08" db="EMBL/GenBank/DDBJ databases">
        <title>Fine stratification of microbial communities through a metagenomic profile of the photic zone.</title>
        <authorList>
            <person name="Haro-Moreno J.M."/>
            <person name="Lopez-Perez M."/>
            <person name="De La Torre J."/>
            <person name="Picazo A."/>
            <person name="Camacho A."/>
            <person name="Rodriguez-Valera F."/>
        </authorList>
    </citation>
    <scope>NUCLEOTIDE SEQUENCE [LARGE SCALE GENOMIC DNA]</scope>
    <source>
        <strain evidence="1">MED-G24</strain>
    </source>
</reference>
<evidence type="ECO:0000313" key="1">
    <source>
        <dbReference type="EMBL" id="PDH38637.1"/>
    </source>
</evidence>
<sequence length="149" mass="15686">MLGASASGGGTYSSTATFVQSFAIENDETFGQGLSFLFYIENGSIRANRGFSEEQGEVEVLGGGECTGDDFAEASYAANIKLNGTEILSSSATVRQDATESAFVHDPNTQLAPQPPADSNFYSWGADSFLLTSVPQKSPTNGRSSTPYL</sequence>
<name>A0A2A5WQW8_9GAMM</name>
<evidence type="ECO:0000313" key="2">
    <source>
        <dbReference type="Proteomes" id="UP000219327"/>
    </source>
</evidence>
<dbReference type="EMBL" id="NTKD01000035">
    <property type="protein sequence ID" value="PDH38637.1"/>
    <property type="molecule type" value="Genomic_DNA"/>
</dbReference>
<proteinExistence type="predicted"/>
<gene>
    <name evidence="1" type="ORF">CNE99_06845</name>
</gene>
<protein>
    <submittedName>
        <fullName evidence="1">Uncharacterized protein</fullName>
    </submittedName>
</protein>
<organism evidence="1 2">
    <name type="scientific">OM182 bacterium MED-G24</name>
    <dbReference type="NCBI Taxonomy" id="1986255"/>
    <lineage>
        <taxon>Bacteria</taxon>
        <taxon>Pseudomonadati</taxon>
        <taxon>Pseudomonadota</taxon>
        <taxon>Gammaproteobacteria</taxon>
        <taxon>OMG group</taxon>
        <taxon>OM182 clade</taxon>
    </lineage>
</organism>
<comment type="caution">
    <text evidence="1">The sequence shown here is derived from an EMBL/GenBank/DDBJ whole genome shotgun (WGS) entry which is preliminary data.</text>
</comment>
<dbReference type="Proteomes" id="UP000219327">
    <property type="component" value="Unassembled WGS sequence"/>
</dbReference>
<accession>A0A2A5WQW8</accession>